<evidence type="ECO:0000313" key="2">
    <source>
        <dbReference type="EMBL" id="MFC7137156.1"/>
    </source>
</evidence>
<accession>A0ABD5XUF0</accession>
<evidence type="ECO:0000256" key="1">
    <source>
        <dbReference type="SAM" id="MobiDB-lite"/>
    </source>
</evidence>
<sequence>MRELLTEDRDETKTTVGTRRPLARNRLSLTEWDTIDRLNTDDQTEAPPLNGGSDPPEYAHKQPDSEVNTPEPLDNKTTRDDINVTLAERLLKKKSMTIVIRIMSVV</sequence>
<proteinExistence type="predicted"/>
<dbReference type="EMBL" id="JBHSZG010000001">
    <property type="protein sequence ID" value="MFC7137156.1"/>
    <property type="molecule type" value="Genomic_DNA"/>
</dbReference>
<organism evidence="2 3">
    <name type="scientific">Halobaculum litoreum</name>
    <dbReference type="NCBI Taxonomy" id="3031998"/>
    <lineage>
        <taxon>Archaea</taxon>
        <taxon>Methanobacteriati</taxon>
        <taxon>Methanobacteriota</taxon>
        <taxon>Stenosarchaea group</taxon>
        <taxon>Halobacteria</taxon>
        <taxon>Halobacteriales</taxon>
        <taxon>Haloferacaceae</taxon>
        <taxon>Halobaculum</taxon>
    </lineage>
</organism>
<protein>
    <submittedName>
        <fullName evidence="2">Uncharacterized protein</fullName>
    </submittedName>
</protein>
<comment type="caution">
    <text evidence="2">The sequence shown here is derived from an EMBL/GenBank/DDBJ whole genome shotgun (WGS) entry which is preliminary data.</text>
</comment>
<feature type="compositionally biased region" description="Basic and acidic residues" evidence="1">
    <location>
        <begin position="1"/>
        <end position="13"/>
    </location>
</feature>
<dbReference type="AlphaFoldDB" id="A0ABD5XUF0"/>
<name>A0ABD5XUF0_9EURY</name>
<evidence type="ECO:0000313" key="3">
    <source>
        <dbReference type="Proteomes" id="UP001596368"/>
    </source>
</evidence>
<gene>
    <name evidence="2" type="ORF">ACFQRB_13300</name>
</gene>
<feature type="region of interest" description="Disordered" evidence="1">
    <location>
        <begin position="1"/>
        <end position="80"/>
    </location>
</feature>
<reference evidence="2 3" key="1">
    <citation type="journal article" date="2019" name="Int. J. Syst. Evol. Microbiol.">
        <title>The Global Catalogue of Microorganisms (GCM) 10K type strain sequencing project: providing services to taxonomists for standard genome sequencing and annotation.</title>
        <authorList>
            <consortium name="The Broad Institute Genomics Platform"/>
            <consortium name="The Broad Institute Genome Sequencing Center for Infectious Disease"/>
            <person name="Wu L."/>
            <person name="Ma J."/>
        </authorList>
    </citation>
    <scope>NUCLEOTIDE SEQUENCE [LARGE SCALE GENOMIC DNA]</scope>
    <source>
        <strain evidence="2 3">DT92</strain>
    </source>
</reference>
<dbReference type="Proteomes" id="UP001596368">
    <property type="component" value="Unassembled WGS sequence"/>
</dbReference>
<keyword evidence="3" id="KW-1185">Reference proteome</keyword>